<protein>
    <submittedName>
        <fullName evidence="2">Uncharacterized protein</fullName>
    </submittedName>
</protein>
<keyword evidence="3" id="KW-1185">Reference proteome</keyword>
<evidence type="ECO:0000313" key="2">
    <source>
        <dbReference type="EMBL" id="KAL0879949.1"/>
    </source>
</evidence>
<keyword evidence="1" id="KW-0732">Signal</keyword>
<comment type="caution">
    <text evidence="2">The sequence shown here is derived from an EMBL/GenBank/DDBJ whole genome shotgun (WGS) entry which is preliminary data.</text>
</comment>
<organism evidence="2 3">
    <name type="scientific">Loxostege sticticalis</name>
    <name type="common">Beet webworm moth</name>
    <dbReference type="NCBI Taxonomy" id="481309"/>
    <lineage>
        <taxon>Eukaryota</taxon>
        <taxon>Metazoa</taxon>
        <taxon>Ecdysozoa</taxon>
        <taxon>Arthropoda</taxon>
        <taxon>Hexapoda</taxon>
        <taxon>Insecta</taxon>
        <taxon>Pterygota</taxon>
        <taxon>Neoptera</taxon>
        <taxon>Endopterygota</taxon>
        <taxon>Lepidoptera</taxon>
        <taxon>Glossata</taxon>
        <taxon>Ditrysia</taxon>
        <taxon>Pyraloidea</taxon>
        <taxon>Crambidae</taxon>
        <taxon>Pyraustinae</taxon>
        <taxon>Loxostege</taxon>
    </lineage>
</organism>
<dbReference type="EMBL" id="JBEUOH010000013">
    <property type="protein sequence ID" value="KAL0879949.1"/>
    <property type="molecule type" value="Genomic_DNA"/>
</dbReference>
<evidence type="ECO:0000256" key="1">
    <source>
        <dbReference type="SAM" id="SignalP"/>
    </source>
</evidence>
<proteinExistence type="predicted"/>
<gene>
    <name evidence="2" type="ORF">ABMA27_002463</name>
</gene>
<name>A0ABR3HTY4_LOXSC</name>
<dbReference type="Proteomes" id="UP001549920">
    <property type="component" value="Unassembled WGS sequence"/>
</dbReference>
<feature type="signal peptide" evidence="1">
    <location>
        <begin position="1"/>
        <end position="20"/>
    </location>
</feature>
<feature type="chain" id="PRO_5047169891" evidence="1">
    <location>
        <begin position="21"/>
        <end position="136"/>
    </location>
</feature>
<sequence>MACKLFTFLAVATLVTQGYGAVIEEIRLDDEEVNHISNPLIGRGISIPHSILDTLEACSVSFPNGMSFDVYPNNNLPSSVSAGNSVFPSCGINFRNPSVSLSGTYELTALTRHFDNRRTLQYKRFIINFTESELFQ</sequence>
<reference evidence="2 3" key="1">
    <citation type="submission" date="2024-06" db="EMBL/GenBank/DDBJ databases">
        <title>A chromosome-level genome assembly of beet webworm, Loxostege sticticalis.</title>
        <authorList>
            <person name="Zhang Y."/>
        </authorList>
    </citation>
    <scope>NUCLEOTIDE SEQUENCE [LARGE SCALE GENOMIC DNA]</scope>
    <source>
        <strain evidence="2">AQ026</strain>
        <tissue evidence="2">Whole body</tissue>
    </source>
</reference>
<evidence type="ECO:0000313" key="3">
    <source>
        <dbReference type="Proteomes" id="UP001549920"/>
    </source>
</evidence>
<accession>A0ABR3HTY4</accession>